<dbReference type="Pfam" id="PF25547">
    <property type="entry name" value="WXG100_2"/>
    <property type="match status" value="1"/>
</dbReference>
<evidence type="ECO:0000313" key="2">
    <source>
        <dbReference type="EMBL" id="MFD1536613.1"/>
    </source>
</evidence>
<dbReference type="RefSeq" id="WP_219530290.1">
    <property type="nucleotide sequence ID" value="NZ_JAHKRM010000008.1"/>
</dbReference>
<evidence type="ECO:0000259" key="1">
    <source>
        <dbReference type="Pfam" id="PF25547"/>
    </source>
</evidence>
<evidence type="ECO:0000313" key="3">
    <source>
        <dbReference type="Proteomes" id="UP001597097"/>
    </source>
</evidence>
<organism evidence="2 3">
    <name type="scientific">Nonomuraea guangzhouensis</name>
    <dbReference type="NCBI Taxonomy" id="1291555"/>
    <lineage>
        <taxon>Bacteria</taxon>
        <taxon>Bacillati</taxon>
        <taxon>Actinomycetota</taxon>
        <taxon>Actinomycetes</taxon>
        <taxon>Streptosporangiales</taxon>
        <taxon>Streptosporangiaceae</taxon>
        <taxon>Nonomuraea</taxon>
    </lineage>
</organism>
<feature type="domain" description="Outer membrane channel protein CpnT-like N-terminal" evidence="1">
    <location>
        <begin position="17"/>
        <end position="140"/>
    </location>
</feature>
<dbReference type="EMBL" id="JBHUCM010000005">
    <property type="protein sequence ID" value="MFD1536613.1"/>
    <property type="molecule type" value="Genomic_DNA"/>
</dbReference>
<comment type="caution">
    <text evidence="2">The sequence shown here is derived from an EMBL/GenBank/DDBJ whole genome shotgun (WGS) entry which is preliminary data.</text>
</comment>
<dbReference type="Proteomes" id="UP001597097">
    <property type="component" value="Unassembled WGS sequence"/>
</dbReference>
<sequence>MFDPFQALAYFAQVHVPVADVSNLRARATELREFAKAIGTLAQHTASGVAAVRETNDSRSVDRFADVWPDQLAPRYAAMVAALNEMADGCDDYAEAVEEHRDQLMIIGTQLAAMAFTMMFGYLYPGARIAAEGVFKWLVARARLEKTIFQKMMKTVLAAKVGKFNVGTYAVREGLDAVADSVVWATVKTGVHAASSAATGQPMGNLWEYAGKHFVAELAYDGGIKALRDVRKFIPATRFTETMLGTGPMGNFFRRTTSAATLYALVANGEMSVQGSLRSAMAHAPRAFILHR</sequence>
<accession>A0ABW4G1L8</accession>
<gene>
    <name evidence="2" type="ORF">ACFSJ0_06190</name>
</gene>
<proteinExistence type="predicted"/>
<reference evidence="3" key="1">
    <citation type="journal article" date="2019" name="Int. J. Syst. Evol. Microbiol.">
        <title>The Global Catalogue of Microorganisms (GCM) 10K type strain sequencing project: providing services to taxonomists for standard genome sequencing and annotation.</title>
        <authorList>
            <consortium name="The Broad Institute Genomics Platform"/>
            <consortium name="The Broad Institute Genome Sequencing Center for Infectious Disease"/>
            <person name="Wu L."/>
            <person name="Ma J."/>
        </authorList>
    </citation>
    <scope>NUCLEOTIDE SEQUENCE [LARGE SCALE GENOMIC DNA]</scope>
    <source>
        <strain evidence="3">CGMCC 1.15399</strain>
    </source>
</reference>
<keyword evidence="3" id="KW-1185">Reference proteome</keyword>
<protein>
    <recommendedName>
        <fullName evidence="1">Outer membrane channel protein CpnT-like N-terminal domain-containing protein</fullName>
    </recommendedName>
</protein>
<dbReference type="InterPro" id="IPR057746">
    <property type="entry name" value="CpnT-like_N"/>
</dbReference>
<name>A0ABW4G1L8_9ACTN</name>